<gene>
    <name evidence="2" type="ORF">NEOLEDRAFT_1079823</name>
</gene>
<dbReference type="SUPFAM" id="SSF56112">
    <property type="entry name" value="Protein kinase-like (PK-like)"/>
    <property type="match status" value="1"/>
</dbReference>
<dbReference type="PANTHER" id="PTHR38248">
    <property type="entry name" value="FUNK1 6"/>
    <property type="match status" value="1"/>
</dbReference>
<dbReference type="AlphaFoldDB" id="A0A165MNE1"/>
<evidence type="ECO:0000313" key="3">
    <source>
        <dbReference type="Proteomes" id="UP000076761"/>
    </source>
</evidence>
<dbReference type="PANTHER" id="PTHR38248:SF2">
    <property type="entry name" value="FUNK1 11"/>
    <property type="match status" value="1"/>
</dbReference>
<protein>
    <recommendedName>
        <fullName evidence="1">Fungal-type protein kinase domain-containing protein</fullName>
    </recommendedName>
</protein>
<organism evidence="2 3">
    <name type="scientific">Neolentinus lepideus HHB14362 ss-1</name>
    <dbReference type="NCBI Taxonomy" id="1314782"/>
    <lineage>
        <taxon>Eukaryota</taxon>
        <taxon>Fungi</taxon>
        <taxon>Dikarya</taxon>
        <taxon>Basidiomycota</taxon>
        <taxon>Agaricomycotina</taxon>
        <taxon>Agaricomycetes</taxon>
        <taxon>Gloeophyllales</taxon>
        <taxon>Gloeophyllaceae</taxon>
        <taxon>Neolentinus</taxon>
    </lineage>
</organism>
<dbReference type="EMBL" id="KV425672">
    <property type="protein sequence ID" value="KZT18562.1"/>
    <property type="molecule type" value="Genomic_DNA"/>
</dbReference>
<accession>A0A165MNE1</accession>
<reference evidence="2 3" key="1">
    <citation type="journal article" date="2016" name="Mol. Biol. Evol.">
        <title>Comparative Genomics of Early-Diverging Mushroom-Forming Fungi Provides Insights into the Origins of Lignocellulose Decay Capabilities.</title>
        <authorList>
            <person name="Nagy L.G."/>
            <person name="Riley R."/>
            <person name="Tritt A."/>
            <person name="Adam C."/>
            <person name="Daum C."/>
            <person name="Floudas D."/>
            <person name="Sun H."/>
            <person name="Yadav J.S."/>
            <person name="Pangilinan J."/>
            <person name="Larsson K.H."/>
            <person name="Matsuura K."/>
            <person name="Barry K."/>
            <person name="Labutti K."/>
            <person name="Kuo R."/>
            <person name="Ohm R.A."/>
            <person name="Bhattacharya S.S."/>
            <person name="Shirouzu T."/>
            <person name="Yoshinaga Y."/>
            <person name="Martin F.M."/>
            <person name="Grigoriev I.V."/>
            <person name="Hibbett D.S."/>
        </authorList>
    </citation>
    <scope>NUCLEOTIDE SEQUENCE [LARGE SCALE GENOMIC DNA]</scope>
    <source>
        <strain evidence="2 3">HHB14362 ss-1</strain>
    </source>
</reference>
<dbReference type="InterPro" id="IPR008266">
    <property type="entry name" value="Tyr_kinase_AS"/>
</dbReference>
<feature type="domain" description="Fungal-type protein kinase" evidence="1">
    <location>
        <begin position="84"/>
        <end position="173"/>
    </location>
</feature>
<dbReference type="OrthoDB" id="3270165at2759"/>
<name>A0A165MNE1_9AGAM</name>
<proteinExistence type="predicted"/>
<evidence type="ECO:0000313" key="2">
    <source>
        <dbReference type="EMBL" id="KZT18562.1"/>
    </source>
</evidence>
<dbReference type="PROSITE" id="PS00109">
    <property type="entry name" value="PROTEIN_KINASE_TYR"/>
    <property type="match status" value="1"/>
</dbReference>
<dbReference type="InterPro" id="IPR011009">
    <property type="entry name" value="Kinase-like_dom_sf"/>
</dbReference>
<sequence length="191" mass="21422">MRVWIATRATDVTPIKFDIPGSSVVIKDRRTSDRPTEESIYHKIYGDRTEVFEVARSTFLCDYGVVDDLKDRVHRTLGGLINRDRAQKERACAEPVHHRCTLPSVGIPLSRFTSTRQLVKAIRDAIKGHRNMNVKDVLHRDISVNNIMISADVKAEHGAHGFLIDPELAAIMDIKTIRSELKALPVSPASS</sequence>
<dbReference type="Pfam" id="PF17667">
    <property type="entry name" value="Pkinase_fungal"/>
    <property type="match status" value="1"/>
</dbReference>
<dbReference type="STRING" id="1314782.A0A165MNE1"/>
<keyword evidence="3" id="KW-1185">Reference proteome</keyword>
<dbReference type="InterPro" id="IPR040976">
    <property type="entry name" value="Pkinase_fungal"/>
</dbReference>
<dbReference type="Proteomes" id="UP000076761">
    <property type="component" value="Unassembled WGS sequence"/>
</dbReference>
<dbReference type="GO" id="GO:0004672">
    <property type="term" value="F:protein kinase activity"/>
    <property type="evidence" value="ECO:0007669"/>
    <property type="project" value="InterPro"/>
</dbReference>
<dbReference type="InParanoid" id="A0A165MNE1"/>
<evidence type="ECO:0000259" key="1">
    <source>
        <dbReference type="Pfam" id="PF17667"/>
    </source>
</evidence>